<dbReference type="EMBL" id="BTSY01000002">
    <property type="protein sequence ID" value="GMT16675.1"/>
    <property type="molecule type" value="Genomic_DNA"/>
</dbReference>
<protein>
    <submittedName>
        <fullName evidence="2">Uncharacterized protein</fullName>
    </submittedName>
</protein>
<organism evidence="2 3">
    <name type="scientific">Pristionchus fissidentatus</name>
    <dbReference type="NCBI Taxonomy" id="1538716"/>
    <lineage>
        <taxon>Eukaryota</taxon>
        <taxon>Metazoa</taxon>
        <taxon>Ecdysozoa</taxon>
        <taxon>Nematoda</taxon>
        <taxon>Chromadorea</taxon>
        <taxon>Rhabditida</taxon>
        <taxon>Rhabditina</taxon>
        <taxon>Diplogasteromorpha</taxon>
        <taxon>Diplogasteroidea</taxon>
        <taxon>Neodiplogasteridae</taxon>
        <taxon>Pristionchus</taxon>
    </lineage>
</organism>
<accession>A0AAV5VDL3</accession>
<keyword evidence="3" id="KW-1185">Reference proteome</keyword>
<gene>
    <name evidence="2" type="ORF">PFISCL1PPCAC_7972</name>
</gene>
<feature type="region of interest" description="Disordered" evidence="1">
    <location>
        <begin position="84"/>
        <end position="116"/>
    </location>
</feature>
<dbReference type="Proteomes" id="UP001432322">
    <property type="component" value="Unassembled WGS sequence"/>
</dbReference>
<feature type="non-terminal residue" evidence="2">
    <location>
        <position position="1"/>
    </location>
</feature>
<comment type="caution">
    <text evidence="2">The sequence shown here is derived from an EMBL/GenBank/DDBJ whole genome shotgun (WGS) entry which is preliminary data.</text>
</comment>
<name>A0AAV5VDL3_9BILA</name>
<evidence type="ECO:0000256" key="1">
    <source>
        <dbReference type="SAM" id="MobiDB-lite"/>
    </source>
</evidence>
<feature type="compositionally biased region" description="Polar residues" evidence="1">
    <location>
        <begin position="84"/>
        <end position="95"/>
    </location>
</feature>
<reference evidence="2" key="1">
    <citation type="submission" date="2023-10" db="EMBL/GenBank/DDBJ databases">
        <title>Genome assembly of Pristionchus species.</title>
        <authorList>
            <person name="Yoshida K."/>
            <person name="Sommer R.J."/>
        </authorList>
    </citation>
    <scope>NUCLEOTIDE SEQUENCE</scope>
    <source>
        <strain evidence="2">RS5133</strain>
    </source>
</reference>
<dbReference type="AlphaFoldDB" id="A0AAV5VDL3"/>
<evidence type="ECO:0000313" key="3">
    <source>
        <dbReference type="Proteomes" id="UP001432322"/>
    </source>
</evidence>
<proteinExistence type="predicted"/>
<feature type="non-terminal residue" evidence="2">
    <location>
        <position position="116"/>
    </location>
</feature>
<evidence type="ECO:0000313" key="2">
    <source>
        <dbReference type="EMBL" id="GMT16675.1"/>
    </source>
</evidence>
<feature type="compositionally biased region" description="Basic and acidic residues" evidence="1">
    <location>
        <begin position="98"/>
        <end position="116"/>
    </location>
</feature>
<sequence>SGLGSEMRVERSLRWRDSSLVSSPTCMSVRACRGLAERSRHSRVDRLVKRRSGSRAMALEERLSERRWGSESRWAGSTSRIVNPLKSSDSNSCASNLGREKRPVEARLTERMPSDR</sequence>